<reference evidence="1" key="1">
    <citation type="journal article" date="2019" name="Sci. Rep.">
        <title>Draft genome of Tanacetum cinerariifolium, the natural source of mosquito coil.</title>
        <authorList>
            <person name="Yamashiro T."/>
            <person name="Shiraishi A."/>
            <person name="Satake H."/>
            <person name="Nakayama K."/>
        </authorList>
    </citation>
    <scope>NUCLEOTIDE SEQUENCE</scope>
</reference>
<feature type="non-terminal residue" evidence="1">
    <location>
        <position position="1"/>
    </location>
</feature>
<evidence type="ECO:0000313" key="1">
    <source>
        <dbReference type="EMBL" id="GFD53206.1"/>
    </source>
</evidence>
<dbReference type="EMBL" id="BKCJ011791370">
    <property type="protein sequence ID" value="GFD53206.1"/>
    <property type="molecule type" value="Genomic_DNA"/>
</dbReference>
<name>A0A699X5M4_TANCI</name>
<proteinExistence type="predicted"/>
<dbReference type="AlphaFoldDB" id="A0A699X5M4"/>
<gene>
    <name evidence="1" type="ORF">Tci_925175</name>
</gene>
<accession>A0A699X5M4</accession>
<organism evidence="1">
    <name type="scientific">Tanacetum cinerariifolium</name>
    <name type="common">Dalmatian daisy</name>
    <name type="synonym">Chrysanthemum cinerariifolium</name>
    <dbReference type="NCBI Taxonomy" id="118510"/>
    <lineage>
        <taxon>Eukaryota</taxon>
        <taxon>Viridiplantae</taxon>
        <taxon>Streptophyta</taxon>
        <taxon>Embryophyta</taxon>
        <taxon>Tracheophyta</taxon>
        <taxon>Spermatophyta</taxon>
        <taxon>Magnoliopsida</taxon>
        <taxon>eudicotyledons</taxon>
        <taxon>Gunneridae</taxon>
        <taxon>Pentapetalae</taxon>
        <taxon>asterids</taxon>
        <taxon>campanulids</taxon>
        <taxon>Asterales</taxon>
        <taxon>Asteraceae</taxon>
        <taxon>Asteroideae</taxon>
        <taxon>Anthemideae</taxon>
        <taxon>Anthemidinae</taxon>
        <taxon>Tanacetum</taxon>
    </lineage>
</organism>
<sequence length="90" mass="9531">APPPSCFIRAGAKMRRISVDLPEPDTPVTTVITPSGILTLTFLRLFSRAPVSSSALRQGRRTAGTGTSILPLRYLPVYVASSCSSSSKVP</sequence>
<protein>
    <submittedName>
        <fullName evidence="1">Uncharacterized protein</fullName>
    </submittedName>
</protein>
<comment type="caution">
    <text evidence="1">The sequence shown here is derived from an EMBL/GenBank/DDBJ whole genome shotgun (WGS) entry which is preliminary data.</text>
</comment>